<evidence type="ECO:0000313" key="2">
    <source>
        <dbReference type="EMBL" id="EKR65626.1"/>
    </source>
</evidence>
<keyword evidence="1" id="KW-0812">Transmembrane</keyword>
<evidence type="ECO:0008006" key="4">
    <source>
        <dbReference type="Google" id="ProtNLM"/>
    </source>
</evidence>
<protein>
    <recommendedName>
        <fullName evidence="4">Sigma factor regulatory protein, FecR/PupR family</fullName>
    </recommendedName>
</protein>
<feature type="transmembrane region" description="Helical" evidence="1">
    <location>
        <begin position="72"/>
        <end position="94"/>
    </location>
</feature>
<evidence type="ECO:0000256" key="1">
    <source>
        <dbReference type="SAM" id="Phobius"/>
    </source>
</evidence>
<dbReference type="EMBL" id="AFLV02000015">
    <property type="protein sequence ID" value="EKR65626.1"/>
    <property type="molecule type" value="Genomic_DNA"/>
</dbReference>
<proteinExistence type="predicted"/>
<dbReference type="AlphaFoldDB" id="A0A828Z5H4"/>
<sequence length="355" mass="40316">MEPNPESNRRSNMQRAIANEMTRSELSQFLSDPKSKKEFFELMKLKIQIGYLSANRKNFDAFHSQEKKRGILYFRNSFLAAACVLLLSALAFYFRFFTSDKNEFEIMKSVTTGQCNVTMDKEKIVLRSGKDSYCDYTISGDLGLTLRILPDSIFSASKKGDEINLDLKSGTALFTTIKKKTSLKVRSKVEAISSELLGTTLVLIADPHYKKYQIIVLEGAIRVETSDSTKPKMDVLTGYSVLKNETSQFAVPQEIEVVKTSPDEFTKYQTLSKDSQKALNENFTHHNESTSPFITSDASNNSHTSVTIYRITLKNKKVYSGTIEETDRFYLLVDKEGNKIEIEKEDIIELEIVQP</sequence>
<dbReference type="GeneID" id="61113542"/>
<dbReference type="NCBIfam" id="NF047528">
    <property type="entry name" value="LIMLP_03685_anti-sigma"/>
    <property type="match status" value="1"/>
</dbReference>
<comment type="caution">
    <text evidence="2">The sequence shown here is derived from an EMBL/GenBank/DDBJ whole genome shotgun (WGS) entry which is preliminary data.</text>
</comment>
<keyword evidence="1" id="KW-0472">Membrane</keyword>
<dbReference type="RefSeq" id="WP_004498969.1">
    <property type="nucleotide sequence ID" value="NZ_AFLV02000015.1"/>
</dbReference>
<name>A0A828Z5H4_9LEPT</name>
<gene>
    <name evidence="2" type="ORF">LEP1GSC036_4086</name>
</gene>
<keyword evidence="1" id="KW-1133">Transmembrane helix</keyword>
<dbReference type="Proteomes" id="UP000001338">
    <property type="component" value="Unassembled WGS sequence"/>
</dbReference>
<organism evidence="2 3">
    <name type="scientific">Leptospira weilii str. 2006001853</name>
    <dbReference type="NCBI Taxonomy" id="1001589"/>
    <lineage>
        <taxon>Bacteria</taxon>
        <taxon>Pseudomonadati</taxon>
        <taxon>Spirochaetota</taxon>
        <taxon>Spirochaetia</taxon>
        <taxon>Leptospirales</taxon>
        <taxon>Leptospiraceae</taxon>
        <taxon>Leptospira</taxon>
    </lineage>
</organism>
<evidence type="ECO:0000313" key="3">
    <source>
        <dbReference type="Proteomes" id="UP000001338"/>
    </source>
</evidence>
<reference evidence="2 3" key="1">
    <citation type="submission" date="2012-10" db="EMBL/GenBank/DDBJ databases">
        <authorList>
            <person name="Harkins D.M."/>
            <person name="Durkin A.S."/>
            <person name="Brinkac L.M."/>
            <person name="Haft D.H."/>
            <person name="Selengut J.D."/>
            <person name="Sanka R."/>
            <person name="DePew J."/>
            <person name="Purushe J."/>
            <person name="Whelen A.C."/>
            <person name="Vinetz J.M."/>
            <person name="Sutton G.G."/>
            <person name="Nierman W.C."/>
            <person name="Fouts D.E."/>
        </authorList>
    </citation>
    <scope>NUCLEOTIDE SEQUENCE [LARGE SCALE GENOMIC DNA]</scope>
    <source>
        <strain evidence="2 3">2006001853</strain>
    </source>
</reference>
<accession>A0A828Z5H4</accession>